<evidence type="ECO:0000256" key="9">
    <source>
        <dbReference type="HAMAP-Rule" id="MF_00151"/>
    </source>
</evidence>
<evidence type="ECO:0000256" key="1">
    <source>
        <dbReference type="ARBA" id="ARBA00022490"/>
    </source>
</evidence>
<dbReference type="Pfam" id="PF01467">
    <property type="entry name" value="CTP_transf_like"/>
    <property type="match status" value="1"/>
</dbReference>
<feature type="binding site" evidence="9">
    <location>
        <position position="97"/>
    </location>
    <ligand>
        <name>ATP</name>
        <dbReference type="ChEBI" id="CHEBI:30616"/>
    </ligand>
</feature>
<dbReference type="InterPro" id="IPR004821">
    <property type="entry name" value="Cyt_trans-like"/>
</dbReference>
<feature type="binding site" evidence="9">
    <location>
        <begin position="87"/>
        <end position="89"/>
    </location>
    <ligand>
        <name>ATP</name>
        <dbReference type="ChEBI" id="CHEBI:30616"/>
    </ligand>
</feature>
<dbReference type="OrthoDB" id="9806661at2"/>
<keyword evidence="7 9" id="KW-0173">Coenzyme A biosynthesis</keyword>
<keyword evidence="3 9" id="KW-0548">Nucleotidyltransferase</keyword>
<feature type="domain" description="Cytidyltransferase-like" evidence="10">
    <location>
        <begin position="4"/>
        <end position="132"/>
    </location>
</feature>
<keyword evidence="5 9" id="KW-0067">ATP-binding</keyword>
<comment type="similarity">
    <text evidence="9">Belongs to the bacterial CoaD family.</text>
</comment>
<evidence type="ECO:0000256" key="4">
    <source>
        <dbReference type="ARBA" id="ARBA00022741"/>
    </source>
</evidence>
<dbReference type="GO" id="GO:0005524">
    <property type="term" value="F:ATP binding"/>
    <property type="evidence" value="ECO:0007669"/>
    <property type="project" value="UniProtKB-KW"/>
</dbReference>
<dbReference type="Proteomes" id="UP000184052">
    <property type="component" value="Unassembled WGS sequence"/>
</dbReference>
<evidence type="ECO:0000256" key="3">
    <source>
        <dbReference type="ARBA" id="ARBA00022695"/>
    </source>
</evidence>
<dbReference type="PRINTS" id="PR01020">
    <property type="entry name" value="LPSBIOSNTHSS"/>
</dbReference>
<feature type="binding site" evidence="9">
    <location>
        <position position="40"/>
    </location>
    <ligand>
        <name>substrate</name>
    </ligand>
</feature>
<sequence>MKVMYSGSFDPVTKGHLDIIYRCSKKFDEVLVVVFDNNSKKHLFTAEERKGLIEKVTYNLDNVFVDLAEGMLVDYARENNIDVVIRGLRAVSDYEYEMTVASMNNLLYNGLETLFMLSSPNYSFISSSIVKEIAKLKGDISQMVPKVAEEALIKKFEEE</sequence>
<organism evidence="11 12">
    <name type="scientific">Dethiosulfatibacter aminovorans DSM 17477</name>
    <dbReference type="NCBI Taxonomy" id="1121476"/>
    <lineage>
        <taxon>Bacteria</taxon>
        <taxon>Bacillati</taxon>
        <taxon>Bacillota</taxon>
        <taxon>Tissierellia</taxon>
        <taxon>Dethiosulfatibacter</taxon>
    </lineage>
</organism>
<feature type="binding site" evidence="9">
    <location>
        <position position="16"/>
    </location>
    <ligand>
        <name>ATP</name>
        <dbReference type="ChEBI" id="CHEBI:30616"/>
    </ligand>
</feature>
<comment type="subcellular location">
    <subcellularLocation>
        <location evidence="9">Cytoplasm</location>
    </subcellularLocation>
</comment>
<feature type="binding site" evidence="9">
    <location>
        <begin position="122"/>
        <end position="128"/>
    </location>
    <ligand>
        <name>ATP</name>
        <dbReference type="ChEBI" id="CHEBI:30616"/>
    </ligand>
</feature>
<dbReference type="RefSeq" id="WP_073047843.1">
    <property type="nucleotide sequence ID" value="NZ_FQZL01000006.1"/>
</dbReference>
<dbReference type="Gene3D" id="3.40.50.620">
    <property type="entry name" value="HUPs"/>
    <property type="match status" value="1"/>
</dbReference>
<comment type="cofactor">
    <cofactor evidence="9">
        <name>Mg(2+)</name>
        <dbReference type="ChEBI" id="CHEBI:18420"/>
    </cofactor>
</comment>
<dbReference type="EC" id="2.7.7.3" evidence="9"/>
<evidence type="ECO:0000256" key="7">
    <source>
        <dbReference type="ARBA" id="ARBA00022993"/>
    </source>
</evidence>
<dbReference type="SUPFAM" id="SSF52374">
    <property type="entry name" value="Nucleotidylyl transferase"/>
    <property type="match status" value="1"/>
</dbReference>
<feature type="binding site" evidence="9">
    <location>
        <begin position="8"/>
        <end position="9"/>
    </location>
    <ligand>
        <name>ATP</name>
        <dbReference type="ChEBI" id="CHEBI:30616"/>
    </ligand>
</feature>
<evidence type="ECO:0000256" key="8">
    <source>
        <dbReference type="ARBA" id="ARBA00029346"/>
    </source>
</evidence>
<evidence type="ECO:0000256" key="5">
    <source>
        <dbReference type="ARBA" id="ARBA00022840"/>
    </source>
</evidence>
<reference evidence="11 12" key="1">
    <citation type="submission" date="2016-11" db="EMBL/GenBank/DDBJ databases">
        <authorList>
            <person name="Jaros S."/>
            <person name="Januszkiewicz K."/>
            <person name="Wedrychowicz H."/>
        </authorList>
    </citation>
    <scope>NUCLEOTIDE SEQUENCE [LARGE SCALE GENOMIC DNA]</scope>
    <source>
        <strain evidence="11 12">DSM 17477</strain>
    </source>
</reference>
<comment type="function">
    <text evidence="9">Reversibly transfers an adenylyl group from ATP to 4'-phosphopantetheine, yielding dephospho-CoA (dPCoA) and pyrophosphate.</text>
</comment>
<keyword evidence="6 9" id="KW-0460">Magnesium</keyword>
<dbReference type="NCBIfam" id="TIGR00125">
    <property type="entry name" value="cyt_tran_rel"/>
    <property type="match status" value="1"/>
</dbReference>
<feature type="site" description="Transition state stabilizer" evidence="9">
    <location>
        <position position="16"/>
    </location>
</feature>
<keyword evidence="4 9" id="KW-0547">Nucleotide-binding</keyword>
<dbReference type="HAMAP" id="MF_00151">
    <property type="entry name" value="PPAT_bact"/>
    <property type="match status" value="1"/>
</dbReference>
<dbReference type="NCBIfam" id="TIGR01510">
    <property type="entry name" value="coaD_prev_kdtB"/>
    <property type="match status" value="1"/>
</dbReference>
<keyword evidence="1 9" id="KW-0963">Cytoplasm</keyword>
<evidence type="ECO:0000259" key="10">
    <source>
        <dbReference type="Pfam" id="PF01467"/>
    </source>
</evidence>
<dbReference type="AlphaFoldDB" id="A0A1M6DHF8"/>
<comment type="subunit">
    <text evidence="9">Homohexamer.</text>
</comment>
<feature type="binding site" evidence="9">
    <location>
        <position position="8"/>
    </location>
    <ligand>
        <name>substrate</name>
    </ligand>
</feature>
<keyword evidence="12" id="KW-1185">Reference proteome</keyword>
<dbReference type="CDD" id="cd02163">
    <property type="entry name" value="PPAT"/>
    <property type="match status" value="1"/>
</dbReference>
<dbReference type="STRING" id="1121476.SAMN02745751_00916"/>
<dbReference type="GO" id="GO:0004595">
    <property type="term" value="F:pantetheine-phosphate adenylyltransferase activity"/>
    <property type="evidence" value="ECO:0007669"/>
    <property type="project" value="UniProtKB-UniRule"/>
</dbReference>
<evidence type="ECO:0000313" key="11">
    <source>
        <dbReference type="EMBL" id="SHI72635.1"/>
    </source>
</evidence>
<dbReference type="EMBL" id="FQZL01000006">
    <property type="protein sequence ID" value="SHI72635.1"/>
    <property type="molecule type" value="Genomic_DNA"/>
</dbReference>
<name>A0A1M6DHF8_9FIRM</name>
<comment type="pathway">
    <text evidence="9">Cofactor biosynthesis; coenzyme A biosynthesis; CoA from (R)-pantothenate: step 4/5.</text>
</comment>
<dbReference type="GO" id="GO:0015937">
    <property type="term" value="P:coenzyme A biosynthetic process"/>
    <property type="evidence" value="ECO:0007669"/>
    <property type="project" value="UniProtKB-UniRule"/>
</dbReference>
<gene>
    <name evidence="9" type="primary">coaD</name>
    <name evidence="11" type="ORF">SAMN02745751_00916</name>
</gene>
<dbReference type="InterPro" id="IPR014729">
    <property type="entry name" value="Rossmann-like_a/b/a_fold"/>
</dbReference>
<proteinExistence type="inferred from homology"/>
<dbReference type="PANTHER" id="PTHR21342:SF1">
    <property type="entry name" value="PHOSPHOPANTETHEINE ADENYLYLTRANSFERASE"/>
    <property type="match status" value="1"/>
</dbReference>
<dbReference type="PANTHER" id="PTHR21342">
    <property type="entry name" value="PHOSPHOPANTETHEINE ADENYLYLTRANSFERASE"/>
    <property type="match status" value="1"/>
</dbReference>
<protein>
    <recommendedName>
        <fullName evidence="9">Phosphopantetheine adenylyltransferase</fullName>
        <ecNumber evidence="9">2.7.7.3</ecNumber>
    </recommendedName>
    <alternativeName>
        <fullName evidence="9">Dephospho-CoA pyrophosphorylase</fullName>
    </alternativeName>
    <alternativeName>
        <fullName evidence="9">Pantetheine-phosphate adenylyltransferase</fullName>
        <shortName evidence="9">PPAT</shortName>
    </alternativeName>
</protein>
<dbReference type="InterPro" id="IPR001980">
    <property type="entry name" value="PPAT"/>
</dbReference>
<feature type="binding site" evidence="9">
    <location>
        <position position="72"/>
    </location>
    <ligand>
        <name>substrate</name>
    </ligand>
</feature>
<dbReference type="GO" id="GO:0005737">
    <property type="term" value="C:cytoplasm"/>
    <property type="evidence" value="ECO:0007669"/>
    <property type="project" value="UniProtKB-SubCell"/>
</dbReference>
<evidence type="ECO:0000313" key="12">
    <source>
        <dbReference type="Proteomes" id="UP000184052"/>
    </source>
</evidence>
<feature type="binding site" evidence="9">
    <location>
        <position position="86"/>
    </location>
    <ligand>
        <name>substrate</name>
    </ligand>
</feature>
<keyword evidence="2 9" id="KW-0808">Transferase</keyword>
<evidence type="ECO:0000256" key="2">
    <source>
        <dbReference type="ARBA" id="ARBA00022679"/>
    </source>
</evidence>
<dbReference type="UniPathway" id="UPA00241">
    <property type="reaction ID" value="UER00355"/>
</dbReference>
<evidence type="ECO:0000256" key="6">
    <source>
        <dbReference type="ARBA" id="ARBA00022842"/>
    </source>
</evidence>
<comment type="catalytic activity">
    <reaction evidence="8 9">
        <text>(R)-4'-phosphopantetheine + ATP + H(+) = 3'-dephospho-CoA + diphosphate</text>
        <dbReference type="Rhea" id="RHEA:19801"/>
        <dbReference type="ChEBI" id="CHEBI:15378"/>
        <dbReference type="ChEBI" id="CHEBI:30616"/>
        <dbReference type="ChEBI" id="CHEBI:33019"/>
        <dbReference type="ChEBI" id="CHEBI:57328"/>
        <dbReference type="ChEBI" id="CHEBI:61723"/>
        <dbReference type="EC" id="2.7.7.3"/>
    </reaction>
</comment>
<accession>A0A1M6DHF8</accession>